<dbReference type="SUPFAM" id="SSF58069">
    <property type="entry name" value="Virus ectodomain"/>
    <property type="match status" value="1"/>
</dbReference>
<feature type="domain" description="Murine leukemia virus integrase C-terminal" evidence="7">
    <location>
        <begin position="102"/>
        <end position="155"/>
    </location>
</feature>
<keyword evidence="1" id="KW-0808">Transferase</keyword>
<dbReference type="InterPro" id="IPR008981">
    <property type="entry name" value="FMuLV_rcpt-bd"/>
</dbReference>
<evidence type="ECO:0000313" key="8">
    <source>
        <dbReference type="Ensembl" id="ENSPSNP00000015955.1"/>
    </source>
</evidence>
<reference evidence="8" key="2">
    <citation type="submission" date="2025-08" db="UniProtKB">
        <authorList>
            <consortium name="Ensembl"/>
        </authorList>
    </citation>
    <scope>IDENTIFICATION</scope>
</reference>
<dbReference type="PANTHER" id="PTHR10424">
    <property type="entry name" value="VIRAL ENVELOPE PROTEIN"/>
    <property type="match status" value="1"/>
</dbReference>
<feature type="transmembrane region" description="Helical" evidence="6">
    <location>
        <begin position="724"/>
        <end position="750"/>
    </location>
</feature>
<evidence type="ECO:0000313" key="9">
    <source>
        <dbReference type="Proteomes" id="UP000694554"/>
    </source>
</evidence>
<reference evidence="8" key="3">
    <citation type="submission" date="2025-09" db="UniProtKB">
        <authorList>
            <consortium name="Ensembl"/>
        </authorList>
    </citation>
    <scope>IDENTIFICATION</scope>
</reference>
<dbReference type="GO" id="GO:0016779">
    <property type="term" value="F:nucleotidyltransferase activity"/>
    <property type="evidence" value="ECO:0007669"/>
    <property type="project" value="UniProtKB-KW"/>
</dbReference>
<evidence type="ECO:0000256" key="5">
    <source>
        <dbReference type="ARBA" id="ARBA00022801"/>
    </source>
</evidence>
<dbReference type="InterPro" id="IPR018154">
    <property type="entry name" value="TLV/ENV_coat_polyprotein"/>
</dbReference>
<dbReference type="Pfam" id="PF18697">
    <property type="entry name" value="MLVIN_C"/>
    <property type="match status" value="1"/>
</dbReference>
<evidence type="ECO:0000256" key="2">
    <source>
        <dbReference type="ARBA" id="ARBA00022695"/>
    </source>
</evidence>
<keyword evidence="6" id="KW-1133">Transmembrane helix</keyword>
<dbReference type="GO" id="GO:0016787">
    <property type="term" value="F:hydrolase activity"/>
    <property type="evidence" value="ECO:0007669"/>
    <property type="project" value="UniProtKB-KW"/>
</dbReference>
<feature type="transmembrane region" description="Helical" evidence="6">
    <location>
        <begin position="595"/>
        <end position="617"/>
    </location>
</feature>
<reference evidence="8" key="1">
    <citation type="submission" date="2019-08" db="EMBL/GenBank/DDBJ databases">
        <title>Phocoena sinus (Vaquita) genome, mPhoSin1, primary haplotype.</title>
        <authorList>
            <person name="Morin P."/>
            <person name="Mountcastle J."/>
            <person name="Fungtammasan C."/>
            <person name="Rhie A."/>
            <person name="Rojas-Bracho L."/>
            <person name="Smith C.R."/>
            <person name="Taylor B.L."/>
            <person name="Gulland F.M.D."/>
            <person name="Musser W."/>
            <person name="Houck M."/>
            <person name="Haase B."/>
            <person name="Paez S."/>
            <person name="Howe K."/>
            <person name="Torrance J."/>
            <person name="Formenti G."/>
            <person name="Phillippy A."/>
            <person name="Ryder O."/>
            <person name="Jarvis E.D."/>
            <person name="Fedrigo O."/>
        </authorList>
    </citation>
    <scope>NUCLEOTIDE SEQUENCE [LARGE SCALE GENOMIC DNA]</scope>
</reference>
<dbReference type="Pfam" id="PF00429">
    <property type="entry name" value="TLV_coat"/>
    <property type="match status" value="1"/>
</dbReference>
<dbReference type="InterPro" id="IPR040643">
    <property type="entry name" value="MLVIN_C"/>
</dbReference>
<keyword evidence="2" id="KW-0548">Nucleotidyltransferase</keyword>
<dbReference type="Gene3D" id="2.30.30.850">
    <property type="match status" value="1"/>
</dbReference>
<dbReference type="PANTHER" id="PTHR10424:SF82">
    <property type="entry name" value="ENVELOPE GLYCOPROTEIN-RELATED"/>
    <property type="match status" value="1"/>
</dbReference>
<keyword evidence="6" id="KW-0472">Membrane</keyword>
<keyword evidence="4" id="KW-0255">Endonuclease</keyword>
<dbReference type="AlphaFoldDB" id="A0A8C9C0B0"/>
<dbReference type="Gene3D" id="1.10.287.210">
    <property type="match status" value="1"/>
</dbReference>
<dbReference type="SUPFAM" id="SSF49830">
    <property type="entry name" value="ENV polyprotein, receptor-binding domain"/>
    <property type="match status" value="1"/>
</dbReference>
<keyword evidence="5" id="KW-0378">Hydrolase</keyword>
<organism evidence="8 9">
    <name type="scientific">Phocoena sinus</name>
    <name type="common">Vaquita</name>
    <dbReference type="NCBI Taxonomy" id="42100"/>
    <lineage>
        <taxon>Eukaryota</taxon>
        <taxon>Metazoa</taxon>
        <taxon>Chordata</taxon>
        <taxon>Craniata</taxon>
        <taxon>Vertebrata</taxon>
        <taxon>Euteleostomi</taxon>
        <taxon>Mammalia</taxon>
        <taxon>Eutheria</taxon>
        <taxon>Laurasiatheria</taxon>
        <taxon>Artiodactyla</taxon>
        <taxon>Whippomorpha</taxon>
        <taxon>Cetacea</taxon>
        <taxon>Odontoceti</taxon>
        <taxon>Phocoenidae</taxon>
        <taxon>Phocoena</taxon>
    </lineage>
</organism>
<dbReference type="Ensembl" id="ENSPSNT00000018003.1">
    <property type="protein sequence ID" value="ENSPSNP00000015955.1"/>
    <property type="gene ID" value="ENSPSNG00000011732.1"/>
</dbReference>
<dbReference type="GeneTree" id="ENSGT00690000102286"/>
<evidence type="ECO:0000256" key="4">
    <source>
        <dbReference type="ARBA" id="ARBA00022759"/>
    </source>
</evidence>
<evidence type="ECO:0000256" key="6">
    <source>
        <dbReference type="SAM" id="Phobius"/>
    </source>
</evidence>
<protein>
    <recommendedName>
        <fullName evidence="7">Murine leukemia virus integrase C-terminal domain-containing protein</fullName>
    </recommendedName>
</protein>
<keyword evidence="3" id="KW-0540">Nuclease</keyword>
<dbReference type="CDD" id="cd09851">
    <property type="entry name" value="HTLV-1-like_HR1-HR2"/>
    <property type="match status" value="1"/>
</dbReference>
<sequence>MNRTLKETLTQLSIETGGTDWTVLLPLALFRARNTPSRYYLTPFEILYGAPPPLFTLREKLSPDCQNNTDLYARLLGLQLVQKEVWSQLAEAYRPGTPAEAHPFQVGDSVYVRRHRTQTLEPRWKGPYIVLLTTPTAIKVDGIAAWIHASHVKAAPASQPAQAQASAIIRFITLTLLPLLTVSNFSPHLPQHLTWQVISQTGDVIWSVSHTAAPWTWWPDLFPDVCKLAIGAPNWDTAHSHDRQNAPSIPGRAGQYGCQNSGTRQKLSNPTFYVCPGFHRHRSLNYQCGGKEHFYCKSWGCETTGDTYWKPTSGWDFIKVTANYTHPTNPLTYRPECTKWCPPKISFSEPGKKDKNWINGHSWGIRFYKEGYNDGLLMTIKLKIETPTPVPISPNPEIGHSSLPLAPPTALPEIRNQTSEPKGITIKPKTPRDRMLSLVQAAFEVLNATNPEATKSCWLCYAAPPPYYDAIGYNSNYNNVNTPDQCRWKQEGNSKLTLASVLGNGTCVGTPPSSHRHLCANLSLPQGSGYLLPPPDGWWACNTGLTPCISLEVLKASTDFCVLVQLVPRLIYHSDSSFLDEYEGRGRFKREPITLTLAVLLGLGMAAGVGTGTTALIQQPHYYDALRQAVDVDLRALESSITQLKESLTSLSEVVMQNRRGLDLLFLKEGGLCAALKEECCFYIDHSGAITKTMDKLRERLDKRQQERENQKGWFQSWFDKSPWLTTLVSTLLGPLIILLLLLTFGPCILNRLIAFIRERISTVQVLMLRQQYQNSQKETEIP</sequence>
<evidence type="ECO:0000259" key="7">
    <source>
        <dbReference type="Pfam" id="PF18697"/>
    </source>
</evidence>
<dbReference type="Gene3D" id="3.90.310.10">
    <property type="entry name" value="ENV polyprotein, receptor-binding domain"/>
    <property type="match status" value="1"/>
</dbReference>
<keyword evidence="6" id="KW-0812">Transmembrane</keyword>
<dbReference type="GO" id="GO:0004519">
    <property type="term" value="F:endonuclease activity"/>
    <property type="evidence" value="ECO:0007669"/>
    <property type="project" value="UniProtKB-KW"/>
</dbReference>
<accession>A0A8C9C0B0</accession>
<proteinExistence type="predicted"/>
<evidence type="ECO:0000256" key="3">
    <source>
        <dbReference type="ARBA" id="ARBA00022722"/>
    </source>
</evidence>
<evidence type="ECO:0000256" key="1">
    <source>
        <dbReference type="ARBA" id="ARBA00022679"/>
    </source>
</evidence>
<name>A0A8C9C0B0_PHOSS</name>
<dbReference type="Proteomes" id="UP000694554">
    <property type="component" value="Chromosome 11"/>
</dbReference>
<keyword evidence="9" id="KW-1185">Reference proteome</keyword>